<keyword evidence="3" id="KW-1185">Reference proteome</keyword>
<evidence type="ECO:0000313" key="3">
    <source>
        <dbReference type="Proteomes" id="UP000324222"/>
    </source>
</evidence>
<feature type="compositionally biased region" description="Basic and acidic residues" evidence="1">
    <location>
        <begin position="11"/>
        <end position="21"/>
    </location>
</feature>
<accession>A0A5B7D2D5</accession>
<dbReference type="AlphaFoldDB" id="A0A5B7D2D5"/>
<reference evidence="2 3" key="1">
    <citation type="submission" date="2019-05" db="EMBL/GenBank/DDBJ databases">
        <title>Another draft genome of Portunus trituberculatus and its Hox gene families provides insights of decapod evolution.</title>
        <authorList>
            <person name="Jeong J.-H."/>
            <person name="Song I."/>
            <person name="Kim S."/>
            <person name="Choi T."/>
            <person name="Kim D."/>
            <person name="Ryu S."/>
            <person name="Kim W."/>
        </authorList>
    </citation>
    <scope>NUCLEOTIDE SEQUENCE [LARGE SCALE GENOMIC DNA]</scope>
    <source>
        <tissue evidence="2">Muscle</tissue>
    </source>
</reference>
<dbReference type="EMBL" id="VSRR010000443">
    <property type="protein sequence ID" value="MPC15638.1"/>
    <property type="molecule type" value="Genomic_DNA"/>
</dbReference>
<gene>
    <name evidence="2" type="ORF">E2C01_008437</name>
</gene>
<proteinExistence type="predicted"/>
<evidence type="ECO:0000313" key="2">
    <source>
        <dbReference type="EMBL" id="MPC15638.1"/>
    </source>
</evidence>
<comment type="caution">
    <text evidence="2">The sequence shown here is derived from an EMBL/GenBank/DDBJ whole genome shotgun (WGS) entry which is preliminary data.</text>
</comment>
<organism evidence="2 3">
    <name type="scientific">Portunus trituberculatus</name>
    <name type="common">Swimming crab</name>
    <name type="synonym">Neptunus trituberculatus</name>
    <dbReference type="NCBI Taxonomy" id="210409"/>
    <lineage>
        <taxon>Eukaryota</taxon>
        <taxon>Metazoa</taxon>
        <taxon>Ecdysozoa</taxon>
        <taxon>Arthropoda</taxon>
        <taxon>Crustacea</taxon>
        <taxon>Multicrustacea</taxon>
        <taxon>Malacostraca</taxon>
        <taxon>Eumalacostraca</taxon>
        <taxon>Eucarida</taxon>
        <taxon>Decapoda</taxon>
        <taxon>Pleocyemata</taxon>
        <taxon>Brachyura</taxon>
        <taxon>Eubrachyura</taxon>
        <taxon>Portunoidea</taxon>
        <taxon>Portunidae</taxon>
        <taxon>Portuninae</taxon>
        <taxon>Portunus</taxon>
    </lineage>
</organism>
<evidence type="ECO:0000256" key="1">
    <source>
        <dbReference type="SAM" id="MobiDB-lite"/>
    </source>
</evidence>
<feature type="compositionally biased region" description="Basic residues" evidence="1">
    <location>
        <begin position="1"/>
        <end position="10"/>
    </location>
</feature>
<sequence>MLRNPSRRQGKHDDEEVEEARHRNDICTHWLHVDVVLAIKKRRLIILVETLDVIPGVEGYTSGRHRPYLFTVAGHGFAVLQATQNSLLAP</sequence>
<name>A0A5B7D2D5_PORTR</name>
<protein>
    <submittedName>
        <fullName evidence="2">Uncharacterized protein</fullName>
    </submittedName>
</protein>
<dbReference type="Proteomes" id="UP000324222">
    <property type="component" value="Unassembled WGS sequence"/>
</dbReference>
<feature type="region of interest" description="Disordered" evidence="1">
    <location>
        <begin position="1"/>
        <end position="21"/>
    </location>
</feature>